<accession>A0A0N4X8S6</accession>
<dbReference type="WBParaSite" id="HPLM_0002076801-mRNA-1">
    <property type="protein sequence ID" value="HPLM_0002076801-mRNA-1"/>
    <property type="gene ID" value="HPLM_0002076801"/>
</dbReference>
<proteinExistence type="predicted"/>
<evidence type="ECO:0000313" key="1">
    <source>
        <dbReference type="EMBL" id="VDO85847.1"/>
    </source>
</evidence>
<sequence length="63" mass="6935">MHSSPVSDDPRILISLLDSTFCVSLKDLWVDSIEVACCESCDRQSDLTPLCTMCQLESLPISS</sequence>
<reference evidence="3" key="1">
    <citation type="submission" date="2017-02" db="UniProtKB">
        <authorList>
            <consortium name="WormBaseParasite"/>
        </authorList>
    </citation>
    <scope>IDENTIFICATION</scope>
</reference>
<reference evidence="1 2" key="2">
    <citation type="submission" date="2018-11" db="EMBL/GenBank/DDBJ databases">
        <authorList>
            <consortium name="Pathogen Informatics"/>
        </authorList>
    </citation>
    <scope>NUCLEOTIDE SEQUENCE [LARGE SCALE GENOMIC DNA]</scope>
    <source>
        <strain evidence="1 2">MHpl1</strain>
    </source>
</reference>
<organism evidence="3">
    <name type="scientific">Haemonchus placei</name>
    <name type="common">Barber's pole worm</name>
    <dbReference type="NCBI Taxonomy" id="6290"/>
    <lineage>
        <taxon>Eukaryota</taxon>
        <taxon>Metazoa</taxon>
        <taxon>Ecdysozoa</taxon>
        <taxon>Nematoda</taxon>
        <taxon>Chromadorea</taxon>
        <taxon>Rhabditida</taxon>
        <taxon>Rhabditina</taxon>
        <taxon>Rhabditomorpha</taxon>
        <taxon>Strongyloidea</taxon>
        <taxon>Trichostrongylidae</taxon>
        <taxon>Haemonchus</taxon>
    </lineage>
</organism>
<evidence type="ECO:0000313" key="3">
    <source>
        <dbReference type="WBParaSite" id="HPLM_0002076801-mRNA-1"/>
    </source>
</evidence>
<dbReference type="EMBL" id="UZAF01022556">
    <property type="protein sequence ID" value="VDO85847.1"/>
    <property type="molecule type" value="Genomic_DNA"/>
</dbReference>
<evidence type="ECO:0000313" key="2">
    <source>
        <dbReference type="Proteomes" id="UP000268014"/>
    </source>
</evidence>
<dbReference type="AlphaFoldDB" id="A0A0N4X8S6"/>
<keyword evidence="2" id="KW-1185">Reference proteome</keyword>
<gene>
    <name evidence="1" type="ORF">HPLM_LOCUS20760</name>
</gene>
<dbReference type="Proteomes" id="UP000268014">
    <property type="component" value="Unassembled WGS sequence"/>
</dbReference>
<name>A0A0N4X8S6_HAEPC</name>
<protein>
    <submittedName>
        <fullName evidence="3">PRT6_C domain-containing protein</fullName>
    </submittedName>
</protein>